<dbReference type="PROSITE" id="PS00143">
    <property type="entry name" value="INSULINASE"/>
    <property type="match status" value="1"/>
</dbReference>
<dbReference type="SUPFAM" id="SSF63411">
    <property type="entry name" value="LuxS/MPP-like metallohydrolase"/>
    <property type="match status" value="2"/>
</dbReference>
<organism evidence="5 6">
    <name type="scientific">Pseudonocardia eucalypti</name>
    <dbReference type="NCBI Taxonomy" id="648755"/>
    <lineage>
        <taxon>Bacteria</taxon>
        <taxon>Bacillati</taxon>
        <taxon>Actinomycetota</taxon>
        <taxon>Actinomycetes</taxon>
        <taxon>Pseudonocardiales</taxon>
        <taxon>Pseudonocardiaceae</taxon>
        <taxon>Pseudonocardia</taxon>
    </lineage>
</organism>
<evidence type="ECO:0000259" key="3">
    <source>
        <dbReference type="Pfam" id="PF00675"/>
    </source>
</evidence>
<dbReference type="PANTHER" id="PTHR11851:SF49">
    <property type="entry name" value="MITOCHONDRIAL-PROCESSING PEPTIDASE SUBUNIT ALPHA"/>
    <property type="match status" value="1"/>
</dbReference>
<dbReference type="InterPro" id="IPR050361">
    <property type="entry name" value="MPP/UQCRC_Complex"/>
</dbReference>
<feature type="domain" description="Peptidase M16 C-terminal" evidence="4">
    <location>
        <begin position="186"/>
        <end position="362"/>
    </location>
</feature>
<dbReference type="EMBL" id="BAABJP010000039">
    <property type="protein sequence ID" value="GAA5167738.1"/>
    <property type="molecule type" value="Genomic_DNA"/>
</dbReference>
<evidence type="ECO:0000259" key="4">
    <source>
        <dbReference type="Pfam" id="PF05193"/>
    </source>
</evidence>
<keyword evidence="6" id="KW-1185">Reference proteome</keyword>
<dbReference type="Pfam" id="PF00675">
    <property type="entry name" value="Peptidase_M16"/>
    <property type="match status" value="1"/>
</dbReference>
<evidence type="ECO:0000313" key="6">
    <source>
        <dbReference type="Proteomes" id="UP001428817"/>
    </source>
</evidence>
<name>A0ABP9QUW7_9PSEU</name>
<sequence length="433" mass="45658">MTLLAPSGPTPGAGAASNSDEVTLSLLPSGLRVVTEPLPGVRSASVGVWIGAGSRDEVAGQAGAAHFLEHLLFKGTARRTSVRIAEEIDAVGGELNAFTAKEHTCFYAQVLDTDLPLAVDLLVDVVTAATMTPADVELERAVVLEEIAMRADDPEDMLGEVFDTALFGDHPLGRPVIGSQASVEALTQAGLHGFWRERYTPPRMVLAAAGNVEHARVLELAEAAFPAAPAGTPLAPRQGPPVATGEARVEVHHADTEQAHLMLGVRGLDRRDERRTALEVLNTALGGGLSSRLFQQVREQRGLAYSVYSATTSYADAGQLAVYAGCQPDRLGEVTSVIREVLDSVAERGLTDAEVARAKGALRGGLVLGLEDSASRMSRIGRHELDYGRQRSIRQTLDAIEAVTPDDVAAIAAEVLNRPLTTAVIGPVDEAPS</sequence>
<dbReference type="Pfam" id="PF05193">
    <property type="entry name" value="Peptidase_M16_C"/>
    <property type="match status" value="1"/>
</dbReference>
<accession>A0ABP9QUW7</accession>
<comment type="similarity">
    <text evidence="1 2">Belongs to the peptidase M16 family.</text>
</comment>
<dbReference type="InterPro" id="IPR007863">
    <property type="entry name" value="Peptidase_M16_C"/>
</dbReference>
<evidence type="ECO:0000256" key="1">
    <source>
        <dbReference type="ARBA" id="ARBA00007261"/>
    </source>
</evidence>
<evidence type="ECO:0000256" key="2">
    <source>
        <dbReference type="RuleBase" id="RU004447"/>
    </source>
</evidence>
<dbReference type="Proteomes" id="UP001428817">
    <property type="component" value="Unassembled WGS sequence"/>
</dbReference>
<dbReference type="PANTHER" id="PTHR11851">
    <property type="entry name" value="METALLOPROTEASE"/>
    <property type="match status" value="1"/>
</dbReference>
<dbReference type="InterPro" id="IPR011765">
    <property type="entry name" value="Pept_M16_N"/>
</dbReference>
<evidence type="ECO:0000313" key="5">
    <source>
        <dbReference type="EMBL" id="GAA5167738.1"/>
    </source>
</evidence>
<reference evidence="6" key="1">
    <citation type="journal article" date="2019" name="Int. J. Syst. Evol. Microbiol.">
        <title>The Global Catalogue of Microorganisms (GCM) 10K type strain sequencing project: providing services to taxonomists for standard genome sequencing and annotation.</title>
        <authorList>
            <consortium name="The Broad Institute Genomics Platform"/>
            <consortium name="The Broad Institute Genome Sequencing Center for Infectious Disease"/>
            <person name="Wu L."/>
            <person name="Ma J."/>
        </authorList>
    </citation>
    <scope>NUCLEOTIDE SEQUENCE [LARGE SCALE GENOMIC DNA]</scope>
    <source>
        <strain evidence="6">JCM 18303</strain>
    </source>
</reference>
<dbReference type="InterPro" id="IPR001431">
    <property type="entry name" value="Pept_M16_Zn_BS"/>
</dbReference>
<gene>
    <name evidence="5" type="ORF">GCM10023321_60780</name>
</gene>
<dbReference type="Gene3D" id="3.30.830.10">
    <property type="entry name" value="Metalloenzyme, LuxS/M16 peptidase-like"/>
    <property type="match status" value="2"/>
</dbReference>
<comment type="caution">
    <text evidence="5">The sequence shown here is derived from an EMBL/GenBank/DDBJ whole genome shotgun (WGS) entry which is preliminary data.</text>
</comment>
<feature type="domain" description="Peptidase M16 N-terminal" evidence="3">
    <location>
        <begin position="32"/>
        <end position="178"/>
    </location>
</feature>
<protein>
    <submittedName>
        <fullName evidence="5">Pitrilysin family protein</fullName>
    </submittedName>
</protein>
<dbReference type="InterPro" id="IPR011249">
    <property type="entry name" value="Metalloenz_LuxS/M16"/>
</dbReference>
<proteinExistence type="inferred from homology"/>